<dbReference type="RefSeq" id="WP_088872888.1">
    <property type="nucleotide sequence ID" value="NZ_CP022111.1"/>
</dbReference>
<keyword evidence="2" id="KW-1185">Reference proteome</keyword>
<accession>A0A248JUY5</accession>
<evidence type="ECO:0000313" key="2">
    <source>
        <dbReference type="Proteomes" id="UP000197153"/>
    </source>
</evidence>
<proteinExistence type="predicted"/>
<dbReference type="KEGG" id="nao:Y958_15120"/>
<sequence length="256" mass="28892">MDFKDIARFALALTICTEWVADTALADTATARTKGEPNITGVWERYPSAFPEGVTAFDDIPPPGNGPDLKEPYASQWKAQEAKRQAALDAGTPLVDASTRCLPEGMPTIMQAIYPIQILQTPGQITVLAELFMQTRRVYIDQPFPAPDDLAPSYYGFSSAHWHGDTLVVKTRGIRKDVQFFEIPHSDAMTIAEHYRLIKPNRLRVDISIEDPVYLNTPYRFTYEYKRNDKYRISEYVCDHRLDVINSDGTVSLGVK</sequence>
<name>A0A248JUY5_9PROT</name>
<evidence type="ECO:0000313" key="1">
    <source>
        <dbReference type="EMBL" id="ASG22291.1"/>
    </source>
</evidence>
<organism evidence="1 2">
    <name type="scientific">Nitrospirillum viridazoti CBAmc</name>
    <dbReference type="NCBI Taxonomy" id="1441467"/>
    <lineage>
        <taxon>Bacteria</taxon>
        <taxon>Pseudomonadati</taxon>
        <taxon>Pseudomonadota</taxon>
        <taxon>Alphaproteobacteria</taxon>
        <taxon>Rhodospirillales</taxon>
        <taxon>Azospirillaceae</taxon>
        <taxon>Nitrospirillum</taxon>
        <taxon>Nitrospirillum viridazoti</taxon>
    </lineage>
</organism>
<protein>
    <submittedName>
        <fullName evidence="1">Uncharacterized protein</fullName>
    </submittedName>
</protein>
<dbReference type="AlphaFoldDB" id="A0A248JUY5"/>
<reference evidence="1 2" key="1">
    <citation type="submission" date="2017-06" db="EMBL/GenBank/DDBJ databases">
        <title>Complete genome sequence of Nitrospirillum amazonense strain CBAmC, an endophytic nitrogen-fixing and plant growth-promoting bacterium, isolated from sugarcane.</title>
        <authorList>
            <person name="Schwab S."/>
            <person name="dos Santos Teixeira K.R."/>
            <person name="Simoes Araujo J.L."/>
            <person name="Soares Vidal M."/>
            <person name="Borges de Freitas H.R."/>
            <person name="Rivello Crivelaro A.L."/>
            <person name="Bueno de Camargo Nunes A."/>
            <person name="dos Santos C.M."/>
            <person name="Palmeira da Silva Rosa D."/>
            <person name="da Silva Padilha D."/>
            <person name="da Silva E."/>
            <person name="Araujo Terra L."/>
            <person name="Soares Mendes V."/>
            <person name="Farinelli L."/>
            <person name="Magalhaes Cruz L."/>
            <person name="Baldani J.I."/>
        </authorList>
    </citation>
    <scope>NUCLEOTIDE SEQUENCE [LARGE SCALE GENOMIC DNA]</scope>
    <source>
        <strain evidence="1 2">CBAmC</strain>
    </source>
</reference>
<gene>
    <name evidence="1" type="ORF">Y958_15120</name>
</gene>
<dbReference type="Proteomes" id="UP000197153">
    <property type="component" value="Chromosome 2"/>
</dbReference>
<dbReference type="EMBL" id="CP022111">
    <property type="protein sequence ID" value="ASG22291.1"/>
    <property type="molecule type" value="Genomic_DNA"/>
</dbReference>